<dbReference type="SUPFAM" id="SSF53335">
    <property type="entry name" value="S-adenosyl-L-methionine-dependent methyltransferases"/>
    <property type="match status" value="1"/>
</dbReference>
<evidence type="ECO:0000256" key="1">
    <source>
        <dbReference type="SAM" id="Phobius"/>
    </source>
</evidence>
<comment type="caution">
    <text evidence="2">The sequence shown here is derived from an EMBL/GenBank/DDBJ whole genome shotgun (WGS) entry which is preliminary data.</text>
</comment>
<keyword evidence="3" id="KW-1185">Reference proteome</keyword>
<sequence length="336" mass="37845">MGARMPAQVYIGIFGLLTIFVRYFVELEVYATQKKFDPRQDLRDPTLGSVQYQRSSGASVDVSAASSASSSLITPEDDEVDKDAAPIFEPEDLEELHEESFQLAHEGAPLWQSRMKFCEAYLAAGGQNNSRSMFGMLLNKLGLVEAGAELGVFKGKYAEEMVGTWKVNNYHLVEPALSDELKTRLTRWKTEYPDKVKLNIGYSYSVKDKFPDGFFDFIYVDAGHSYKEVAQDLKDWYPKLKPGGLFAGHDYCASKQQKRDGAAKGREWLAERPWCGPANSRNENGPEKLGWEGTIRAADEFAAKMGRTLSHTLEGRDQKNPFNSKGNRNPSWYFIK</sequence>
<dbReference type="PANTHER" id="PTHR37909">
    <property type="entry name" value="S-ADENOSYL-L-METHIONINE-DEPENDENT METHYLTRANSFERASES SUPERFAMILY PROTEIN"/>
    <property type="match status" value="1"/>
</dbReference>
<accession>A0AAE0BXE0</accession>
<evidence type="ECO:0000313" key="2">
    <source>
        <dbReference type="EMBL" id="KAK3243507.1"/>
    </source>
</evidence>
<dbReference type="PANTHER" id="PTHR37909:SF1">
    <property type="entry name" value="S-ADENOSYL-L-METHIONINE-DEPENDENT METHYLTRANSFERASES SUPERFAMILY PROTEIN"/>
    <property type="match status" value="1"/>
</dbReference>
<dbReference type="Proteomes" id="UP001190700">
    <property type="component" value="Unassembled WGS sequence"/>
</dbReference>
<name>A0AAE0BXE0_9CHLO</name>
<dbReference type="Pfam" id="PF13578">
    <property type="entry name" value="Methyltransf_24"/>
    <property type="match status" value="1"/>
</dbReference>
<organism evidence="2 3">
    <name type="scientific">Cymbomonas tetramitiformis</name>
    <dbReference type="NCBI Taxonomy" id="36881"/>
    <lineage>
        <taxon>Eukaryota</taxon>
        <taxon>Viridiplantae</taxon>
        <taxon>Chlorophyta</taxon>
        <taxon>Pyramimonadophyceae</taxon>
        <taxon>Pyramimonadales</taxon>
        <taxon>Pyramimonadaceae</taxon>
        <taxon>Cymbomonas</taxon>
    </lineage>
</organism>
<feature type="transmembrane region" description="Helical" evidence="1">
    <location>
        <begin position="7"/>
        <end position="25"/>
    </location>
</feature>
<protein>
    <submittedName>
        <fullName evidence="2">Uncharacterized protein</fullName>
    </submittedName>
</protein>
<keyword evidence="1" id="KW-1133">Transmembrane helix</keyword>
<reference evidence="2 3" key="1">
    <citation type="journal article" date="2015" name="Genome Biol. Evol.">
        <title>Comparative Genomics of a Bacterivorous Green Alga Reveals Evolutionary Causalities and Consequences of Phago-Mixotrophic Mode of Nutrition.</title>
        <authorList>
            <person name="Burns J.A."/>
            <person name="Paasch A."/>
            <person name="Narechania A."/>
            <person name="Kim E."/>
        </authorList>
    </citation>
    <scope>NUCLEOTIDE SEQUENCE [LARGE SCALE GENOMIC DNA]</scope>
    <source>
        <strain evidence="2 3">PLY_AMNH</strain>
    </source>
</reference>
<keyword evidence="1" id="KW-0812">Transmembrane</keyword>
<dbReference type="AlphaFoldDB" id="A0AAE0BXE0"/>
<evidence type="ECO:0000313" key="3">
    <source>
        <dbReference type="Proteomes" id="UP001190700"/>
    </source>
</evidence>
<dbReference type="Gene3D" id="3.40.50.150">
    <property type="entry name" value="Vaccinia Virus protein VP39"/>
    <property type="match status" value="1"/>
</dbReference>
<dbReference type="EMBL" id="LGRX02032810">
    <property type="protein sequence ID" value="KAK3243507.1"/>
    <property type="molecule type" value="Genomic_DNA"/>
</dbReference>
<keyword evidence="1" id="KW-0472">Membrane</keyword>
<gene>
    <name evidence="2" type="ORF">CYMTET_46843</name>
</gene>
<proteinExistence type="predicted"/>
<dbReference type="InterPro" id="IPR029063">
    <property type="entry name" value="SAM-dependent_MTases_sf"/>
</dbReference>